<dbReference type="Gene3D" id="3.40.50.300">
    <property type="entry name" value="P-loop containing nucleotide triphosphate hydrolases"/>
    <property type="match status" value="1"/>
</dbReference>
<reference evidence="1 2" key="1">
    <citation type="submission" date="2018-01" db="EMBL/GenBank/DDBJ databases">
        <authorList>
            <person name="Gaut B.S."/>
            <person name="Morton B.R."/>
            <person name="Clegg M.T."/>
            <person name="Duvall M.R."/>
        </authorList>
    </citation>
    <scope>NUCLEOTIDE SEQUENCE [LARGE SCALE GENOMIC DNA]</scope>
    <source>
        <strain evidence="1">Cupriavidus taiwanensis cmp 52</strain>
    </source>
</reference>
<dbReference type="InterPro" id="IPR027417">
    <property type="entry name" value="P-loop_NTPase"/>
</dbReference>
<protein>
    <submittedName>
        <fullName evidence="1">Uncharacterized protein</fullName>
    </submittedName>
</protein>
<gene>
    <name evidence="1" type="ORF">CBM2634_B170194</name>
</gene>
<sequence>MARVQDAPGAPALQSKRGEVELGGLSLTVRPGERIGLVGRSGAGLWRHQRRLPG</sequence>
<accession>A0A375J6Y1</accession>
<dbReference type="Proteomes" id="UP000256805">
    <property type="component" value="Unassembled WGS sequence"/>
</dbReference>
<dbReference type="EMBL" id="OVTA01000040">
    <property type="protein sequence ID" value="SPS00867.1"/>
    <property type="molecule type" value="Genomic_DNA"/>
</dbReference>
<organism evidence="1 2">
    <name type="scientific">Cupriavidus taiwanensis</name>
    <dbReference type="NCBI Taxonomy" id="164546"/>
    <lineage>
        <taxon>Bacteria</taxon>
        <taxon>Pseudomonadati</taxon>
        <taxon>Pseudomonadota</taxon>
        <taxon>Betaproteobacteria</taxon>
        <taxon>Burkholderiales</taxon>
        <taxon>Burkholderiaceae</taxon>
        <taxon>Cupriavidus</taxon>
    </lineage>
</organism>
<dbReference type="SUPFAM" id="SSF52540">
    <property type="entry name" value="P-loop containing nucleoside triphosphate hydrolases"/>
    <property type="match status" value="1"/>
</dbReference>
<proteinExistence type="predicted"/>
<dbReference type="AlphaFoldDB" id="A0A375J6Y1"/>
<evidence type="ECO:0000313" key="1">
    <source>
        <dbReference type="EMBL" id="SPS00867.1"/>
    </source>
</evidence>
<name>A0A375J6Y1_9BURK</name>
<evidence type="ECO:0000313" key="2">
    <source>
        <dbReference type="Proteomes" id="UP000256805"/>
    </source>
</evidence>